<evidence type="ECO:0000259" key="2">
    <source>
        <dbReference type="PROSITE" id="PS50164"/>
    </source>
</evidence>
<dbReference type="SUPFAM" id="SSF82771">
    <property type="entry name" value="GIY-YIG endonuclease"/>
    <property type="match status" value="1"/>
</dbReference>
<accession>A0A1G2R395</accession>
<organism evidence="3 4">
    <name type="scientific">Candidatus Wildermuthbacteria bacterium RIFCSPHIGHO2_02_FULL_45_25</name>
    <dbReference type="NCBI Taxonomy" id="1802450"/>
    <lineage>
        <taxon>Bacteria</taxon>
        <taxon>Candidatus Wildermuthiibacteriota</taxon>
    </lineage>
</organism>
<dbReference type="PANTHER" id="PTHR34477">
    <property type="entry name" value="UPF0213 PROTEIN YHBQ"/>
    <property type="match status" value="1"/>
</dbReference>
<dbReference type="InterPro" id="IPR000305">
    <property type="entry name" value="GIY-YIG_endonuc"/>
</dbReference>
<evidence type="ECO:0000313" key="3">
    <source>
        <dbReference type="EMBL" id="OHA67320.1"/>
    </source>
</evidence>
<gene>
    <name evidence="3" type="ORF">A3C04_01085</name>
</gene>
<dbReference type="PROSITE" id="PS50164">
    <property type="entry name" value="GIY_YIG"/>
    <property type="match status" value="1"/>
</dbReference>
<dbReference type="InterPro" id="IPR050190">
    <property type="entry name" value="UPF0213_domain"/>
</dbReference>
<dbReference type="EMBL" id="MHTV01000013">
    <property type="protein sequence ID" value="OHA67320.1"/>
    <property type="molecule type" value="Genomic_DNA"/>
</dbReference>
<dbReference type="AlphaFoldDB" id="A0A1G2R395"/>
<comment type="caution">
    <text evidence="3">The sequence shown here is derived from an EMBL/GenBank/DDBJ whole genome shotgun (WGS) entry which is preliminary data.</text>
</comment>
<name>A0A1G2R395_9BACT</name>
<sequence length="101" mass="11815">MDVTDKEQGNKSEGATFYVYILECKDETLYVGCTNDLAKRLKEHNESKRGAHYTKMRRPVVLRYSEVCSDFKQARSREVEMKSWSRAKKLDLIKLGNSEYI</sequence>
<dbReference type="CDD" id="cd10456">
    <property type="entry name" value="GIY-YIG_UPF0213"/>
    <property type="match status" value="1"/>
</dbReference>
<evidence type="ECO:0000313" key="4">
    <source>
        <dbReference type="Proteomes" id="UP000178092"/>
    </source>
</evidence>
<dbReference type="InterPro" id="IPR035901">
    <property type="entry name" value="GIY-YIG_endonuc_sf"/>
</dbReference>
<dbReference type="Proteomes" id="UP000178092">
    <property type="component" value="Unassembled WGS sequence"/>
</dbReference>
<feature type="domain" description="GIY-YIG" evidence="2">
    <location>
        <begin position="15"/>
        <end position="91"/>
    </location>
</feature>
<dbReference type="Pfam" id="PF01541">
    <property type="entry name" value="GIY-YIG"/>
    <property type="match status" value="1"/>
</dbReference>
<dbReference type="Gene3D" id="3.40.1440.10">
    <property type="entry name" value="GIY-YIG endonuclease"/>
    <property type="match status" value="1"/>
</dbReference>
<evidence type="ECO:0000256" key="1">
    <source>
        <dbReference type="ARBA" id="ARBA00007435"/>
    </source>
</evidence>
<dbReference type="PANTHER" id="PTHR34477:SF1">
    <property type="entry name" value="UPF0213 PROTEIN YHBQ"/>
    <property type="match status" value="1"/>
</dbReference>
<dbReference type="SMART" id="SM00465">
    <property type="entry name" value="GIYc"/>
    <property type="match status" value="1"/>
</dbReference>
<proteinExistence type="inferred from homology"/>
<reference evidence="3 4" key="1">
    <citation type="journal article" date="2016" name="Nat. Commun.">
        <title>Thousands of microbial genomes shed light on interconnected biogeochemical processes in an aquifer system.</title>
        <authorList>
            <person name="Anantharaman K."/>
            <person name="Brown C.T."/>
            <person name="Hug L.A."/>
            <person name="Sharon I."/>
            <person name="Castelle C.J."/>
            <person name="Probst A.J."/>
            <person name="Thomas B.C."/>
            <person name="Singh A."/>
            <person name="Wilkins M.J."/>
            <person name="Karaoz U."/>
            <person name="Brodie E.L."/>
            <person name="Williams K.H."/>
            <person name="Hubbard S.S."/>
            <person name="Banfield J.F."/>
        </authorList>
    </citation>
    <scope>NUCLEOTIDE SEQUENCE [LARGE SCALE GENOMIC DNA]</scope>
</reference>
<protein>
    <recommendedName>
        <fullName evidence="2">GIY-YIG domain-containing protein</fullName>
    </recommendedName>
</protein>
<comment type="similarity">
    <text evidence="1">Belongs to the UPF0213 family.</text>
</comment>